<dbReference type="InterPro" id="IPR003587">
    <property type="entry name" value="Hint_dom_N"/>
</dbReference>
<dbReference type="AlphaFoldDB" id="A0A7L4ZSS6"/>
<dbReference type="GO" id="GO:0007224">
    <property type="term" value="P:smoothened signaling pathway"/>
    <property type="evidence" value="ECO:0007669"/>
    <property type="project" value="TreeGrafter"/>
</dbReference>
<accession>A0A7L4ZSS6</accession>
<dbReference type="GO" id="GO:0005615">
    <property type="term" value="C:extracellular space"/>
    <property type="evidence" value="ECO:0007669"/>
    <property type="project" value="TreeGrafter"/>
</dbReference>
<organism evidence="1 2">
    <name type="scientific">Hymenobacter busanensis</name>
    <dbReference type="NCBI Taxonomy" id="2607656"/>
    <lineage>
        <taxon>Bacteria</taxon>
        <taxon>Pseudomonadati</taxon>
        <taxon>Bacteroidota</taxon>
        <taxon>Cytophagia</taxon>
        <taxon>Cytophagales</taxon>
        <taxon>Hymenobacteraceae</taxon>
        <taxon>Hymenobacter</taxon>
    </lineage>
</organism>
<comment type="caution">
    <text evidence="1">The sequence shown here is derived from an EMBL/GenBank/DDBJ whole genome shotgun (WGS) entry which is preliminary data.</text>
</comment>
<gene>
    <name evidence="1" type="ORF">F0P96_18110</name>
</gene>
<dbReference type="GO" id="GO:0005113">
    <property type="term" value="F:patched binding"/>
    <property type="evidence" value="ECO:0007669"/>
    <property type="project" value="TreeGrafter"/>
</dbReference>
<evidence type="ECO:0000313" key="1">
    <source>
        <dbReference type="EMBL" id="KAA9327151.1"/>
    </source>
</evidence>
<dbReference type="PANTHER" id="PTHR11889:SF84">
    <property type="entry name" value="HEDGEHOG PROTEIN"/>
    <property type="match status" value="1"/>
</dbReference>
<dbReference type="GO" id="GO:0016539">
    <property type="term" value="P:intein-mediated protein splicing"/>
    <property type="evidence" value="ECO:0007669"/>
    <property type="project" value="InterPro"/>
</dbReference>
<evidence type="ECO:0000313" key="2">
    <source>
        <dbReference type="Proteomes" id="UP000326380"/>
    </source>
</evidence>
<keyword evidence="2" id="KW-1185">Reference proteome</keyword>
<dbReference type="InterPro" id="IPR006141">
    <property type="entry name" value="Intein_N"/>
</dbReference>
<dbReference type="SUPFAM" id="SSF51294">
    <property type="entry name" value="Hedgehog/intein (Hint) domain"/>
    <property type="match status" value="1"/>
</dbReference>
<reference evidence="1 2" key="1">
    <citation type="submission" date="2019-09" db="EMBL/GenBank/DDBJ databases">
        <title>Genome sequence of Hymenobacter sp. M3.</title>
        <authorList>
            <person name="Srinivasan S."/>
        </authorList>
    </citation>
    <scope>NUCLEOTIDE SEQUENCE [LARGE SCALE GENOMIC DNA]</scope>
    <source>
        <strain evidence="1 2">M3</strain>
    </source>
</reference>
<dbReference type="GO" id="GO:0001708">
    <property type="term" value="P:cell fate specification"/>
    <property type="evidence" value="ECO:0007669"/>
    <property type="project" value="TreeGrafter"/>
</dbReference>
<dbReference type="InterPro" id="IPR036844">
    <property type="entry name" value="Hint_dom_sf"/>
</dbReference>
<dbReference type="Gene3D" id="2.170.16.10">
    <property type="entry name" value="Hedgehog/Intein (Hint) domain"/>
    <property type="match status" value="1"/>
</dbReference>
<dbReference type="RefSeq" id="WP_151080381.1">
    <property type="nucleotide sequence ID" value="NZ_CP047647.1"/>
</dbReference>
<dbReference type="InterPro" id="IPR050387">
    <property type="entry name" value="Hedgehog_Signaling"/>
</dbReference>
<name>A0A7L4ZSS6_9BACT</name>
<proteinExistence type="predicted"/>
<dbReference type="PROSITE" id="PS50817">
    <property type="entry name" value="INTEIN_N_TER"/>
    <property type="match status" value="1"/>
</dbReference>
<dbReference type="CDD" id="cd00081">
    <property type="entry name" value="Hint"/>
    <property type="match status" value="1"/>
</dbReference>
<protein>
    <submittedName>
        <fullName evidence="1">Uncharacterized protein</fullName>
    </submittedName>
</protein>
<dbReference type="GO" id="GO:0005509">
    <property type="term" value="F:calcium ion binding"/>
    <property type="evidence" value="ECO:0007669"/>
    <property type="project" value="TreeGrafter"/>
</dbReference>
<sequence>MQTPHRLVSALLFLVALLLILLVPVAVALAQKPVKAEILPLFDKVPAPPAAPNCNLQRPAGFAALEKQLAQLGQAIGSARTAEQARDEKAYQQLGQQAQAAGMDKMTDQQKLAYMQQHGAGMPGYNAQAVNLAQQMQDPAFQAKLAKMSDQEKAAYMQKMMAAPGSTQQRMVSDPAFQAAQAEFMQQMKNPAFSKAWQQKSEAEQDAYMQQLMRKHGLDENRMKAIAGNQPKAAPLAPLVATPALEAMSKLSGTVAEEASNPDAFRRLHEQLQADLEAVKLDQQAHPLKQAREGDCRGQELNYQQQRQYMKRRLDLMTRYMGQLSTAWAAHKSVLKNRVTPFHTELAKIHYGDDIKRAEEKNVIASLAGGQQLMLQEVSQLMGYSDVLYDLNQEYCELKKAYDKPFQCELATCFPAAARVMLADGREVAISRVRPGDEVLGYNAATGQTVKTRVTRLDIHDERKYELVQLTVGAPAIYAGLTTPAAPATDATELLLTPNHPVLTADGQALRADELRPSDDLLRLAVAGVETTHLADRQPAGSTGIVYNLRTETGNYFVSGVLVGSK</sequence>
<dbReference type="EMBL" id="VTWU01000007">
    <property type="protein sequence ID" value="KAA9327151.1"/>
    <property type="molecule type" value="Genomic_DNA"/>
</dbReference>
<dbReference type="PANTHER" id="PTHR11889">
    <property type="entry name" value="HEDGEHOG"/>
    <property type="match status" value="1"/>
</dbReference>
<dbReference type="SMART" id="SM00306">
    <property type="entry name" value="HintN"/>
    <property type="match status" value="1"/>
</dbReference>
<dbReference type="GO" id="GO:0010468">
    <property type="term" value="P:regulation of gene expression"/>
    <property type="evidence" value="ECO:0007669"/>
    <property type="project" value="TreeGrafter"/>
</dbReference>
<dbReference type="Proteomes" id="UP000326380">
    <property type="component" value="Unassembled WGS sequence"/>
</dbReference>